<evidence type="ECO:0000256" key="7">
    <source>
        <dbReference type="ARBA" id="ARBA00022833"/>
    </source>
</evidence>
<keyword evidence="8 10" id="KW-0456">Lyase</keyword>
<feature type="binding site" evidence="12">
    <location>
        <position position="13"/>
    </location>
    <ligand>
        <name>Zn(2+)</name>
        <dbReference type="ChEBI" id="CHEBI:29105"/>
    </ligand>
</feature>
<name>A0A7S8C457_9HYPH</name>
<dbReference type="PANTHER" id="PTHR12589">
    <property type="entry name" value="PYRUVOYL TETRAHYDROBIOPTERIN SYNTHASE"/>
    <property type="match status" value="1"/>
</dbReference>
<dbReference type="PANTHER" id="PTHR12589:SF7">
    <property type="entry name" value="6-PYRUVOYL TETRAHYDROBIOPTERIN SYNTHASE"/>
    <property type="match status" value="1"/>
</dbReference>
<dbReference type="RefSeq" id="WP_213164255.1">
    <property type="nucleotide sequence ID" value="NZ_CP058214.1"/>
</dbReference>
<feature type="active site" description="Charge relay system" evidence="11">
    <location>
        <position position="68"/>
    </location>
</feature>
<evidence type="ECO:0000256" key="6">
    <source>
        <dbReference type="ARBA" id="ARBA00022785"/>
    </source>
</evidence>
<evidence type="ECO:0000256" key="8">
    <source>
        <dbReference type="ARBA" id="ARBA00023239"/>
    </source>
</evidence>
<dbReference type="UniPathway" id="UPA00391"/>
<keyword evidence="6 10" id="KW-0671">Queuosine biosynthesis</keyword>
<comment type="function">
    <text evidence="1">Catalyzes the conversion of 7,8-dihydroneopterin triphosphate (H2NTP) to 6-carboxy-5,6,7,8-tetrahydropterin (CPH4) and acetaldehyde.</text>
</comment>
<keyword evidence="7 10" id="KW-0862">Zinc</keyword>
<dbReference type="KEGG" id="kmn:HW532_10130"/>
<dbReference type="InterPro" id="IPR038418">
    <property type="entry name" value="6-PTP_synth/QueD_sf"/>
</dbReference>
<dbReference type="FunFam" id="3.30.479.10:FF:000001">
    <property type="entry name" value="6-carboxy-5,6,7,8-tetrahydropterin synthase"/>
    <property type="match status" value="1"/>
</dbReference>
<proteinExistence type="inferred from homology"/>
<dbReference type="Gene3D" id="3.30.479.10">
    <property type="entry name" value="6-pyruvoyl tetrahydropterin synthase/QueD"/>
    <property type="match status" value="1"/>
</dbReference>
<keyword evidence="5 10" id="KW-0479">Metal-binding</keyword>
<organism evidence="13 14">
    <name type="scientific">Kaustia mangrovi</name>
    <dbReference type="NCBI Taxonomy" id="2593653"/>
    <lineage>
        <taxon>Bacteria</taxon>
        <taxon>Pseudomonadati</taxon>
        <taxon>Pseudomonadota</taxon>
        <taxon>Alphaproteobacteria</taxon>
        <taxon>Hyphomicrobiales</taxon>
        <taxon>Parvibaculaceae</taxon>
        <taxon>Kaustia</taxon>
    </lineage>
</organism>
<comment type="similarity">
    <text evidence="3 10">Belongs to the PTPS family. QueD subfamily.</text>
</comment>
<evidence type="ECO:0000256" key="12">
    <source>
        <dbReference type="PIRSR" id="PIRSR006113-2"/>
    </source>
</evidence>
<sequence>MKIVQAFTFEAAHRLPHVPENHRCHRMHGHSYRVDLHLEGPVDPATGFVVDFFDVEAAFGPLLARLDHHCLNEIDGLENPTAEHIAIWIHDRVKPLLPALSRVVVHETPMSRAEYDGT</sequence>
<feature type="active site" description="Charge relay system" evidence="11">
    <location>
        <position position="107"/>
    </location>
</feature>
<dbReference type="Proteomes" id="UP000593594">
    <property type="component" value="Chromosome"/>
</dbReference>
<dbReference type="GO" id="GO:0046872">
    <property type="term" value="F:metal ion binding"/>
    <property type="evidence" value="ECO:0007669"/>
    <property type="project" value="UniProtKB-KW"/>
</dbReference>
<comment type="pathway">
    <text evidence="2 10">Purine metabolism; 7-cyano-7-deazaguanine biosynthesis.</text>
</comment>
<evidence type="ECO:0000313" key="13">
    <source>
        <dbReference type="EMBL" id="QPC43016.1"/>
    </source>
</evidence>
<comment type="cofactor">
    <cofactor evidence="10 12">
        <name>Zn(2+)</name>
        <dbReference type="ChEBI" id="CHEBI:29105"/>
    </cofactor>
    <text evidence="10 12">Binds 1 zinc ion per subunit.</text>
</comment>
<dbReference type="PIRSF" id="PIRSF006113">
    <property type="entry name" value="PTP_synth"/>
    <property type="match status" value="1"/>
</dbReference>
<evidence type="ECO:0000256" key="9">
    <source>
        <dbReference type="ARBA" id="ARBA00048807"/>
    </source>
</evidence>
<comment type="catalytic activity">
    <reaction evidence="9 10">
        <text>7,8-dihydroneopterin 3'-triphosphate + H2O = 6-carboxy-5,6,7,8-tetrahydropterin + triphosphate + acetaldehyde + 2 H(+)</text>
        <dbReference type="Rhea" id="RHEA:27966"/>
        <dbReference type="ChEBI" id="CHEBI:15343"/>
        <dbReference type="ChEBI" id="CHEBI:15377"/>
        <dbReference type="ChEBI" id="CHEBI:15378"/>
        <dbReference type="ChEBI" id="CHEBI:18036"/>
        <dbReference type="ChEBI" id="CHEBI:58462"/>
        <dbReference type="ChEBI" id="CHEBI:61032"/>
        <dbReference type="EC" id="4.1.2.50"/>
    </reaction>
</comment>
<dbReference type="InterPro" id="IPR007115">
    <property type="entry name" value="6-PTP_synth/QueD"/>
</dbReference>
<evidence type="ECO:0000313" key="14">
    <source>
        <dbReference type="Proteomes" id="UP000593594"/>
    </source>
</evidence>
<dbReference type="EC" id="4.-.-.-" evidence="10"/>
<gene>
    <name evidence="13" type="primary">queD</name>
    <name evidence="13" type="ORF">HW532_10130</name>
</gene>
<dbReference type="SUPFAM" id="SSF55620">
    <property type="entry name" value="Tetrahydrobiopterin biosynthesis enzymes-like"/>
    <property type="match status" value="1"/>
</dbReference>
<feature type="active site" description="Proton acceptor" evidence="11">
    <location>
        <position position="24"/>
    </location>
</feature>
<dbReference type="Pfam" id="PF01242">
    <property type="entry name" value="PTPS"/>
    <property type="match status" value="1"/>
</dbReference>
<evidence type="ECO:0000256" key="1">
    <source>
        <dbReference type="ARBA" id="ARBA00002285"/>
    </source>
</evidence>
<accession>A0A7S8C457</accession>
<evidence type="ECO:0000256" key="5">
    <source>
        <dbReference type="ARBA" id="ARBA00022723"/>
    </source>
</evidence>
<dbReference type="EMBL" id="CP058214">
    <property type="protein sequence ID" value="QPC43016.1"/>
    <property type="molecule type" value="Genomic_DNA"/>
</dbReference>
<evidence type="ECO:0000256" key="4">
    <source>
        <dbReference type="ARBA" id="ARBA00018141"/>
    </source>
</evidence>
<dbReference type="GO" id="GO:0008616">
    <property type="term" value="P:tRNA queuosine(34) biosynthetic process"/>
    <property type="evidence" value="ECO:0007669"/>
    <property type="project" value="UniProtKB-KW"/>
</dbReference>
<dbReference type="GO" id="GO:0070497">
    <property type="term" value="F:6-carboxytetrahydropterin synthase activity"/>
    <property type="evidence" value="ECO:0007669"/>
    <property type="project" value="UniProtKB-EC"/>
</dbReference>
<reference evidence="13 14" key="1">
    <citation type="submission" date="2020-06" db="EMBL/GenBank/DDBJ databases">
        <title>Genome sequence of 2 isolates from Red Sea Mangroves.</title>
        <authorList>
            <person name="Sefrji F."/>
            <person name="Michoud G."/>
            <person name="Merlino G."/>
            <person name="Daffonchio D."/>
        </authorList>
    </citation>
    <scope>NUCLEOTIDE SEQUENCE [LARGE SCALE GENOMIC DNA]</scope>
    <source>
        <strain evidence="13 14">R1DC25</strain>
    </source>
</reference>
<evidence type="ECO:0000256" key="2">
    <source>
        <dbReference type="ARBA" id="ARBA00005061"/>
    </source>
</evidence>
<evidence type="ECO:0000256" key="11">
    <source>
        <dbReference type="PIRSR" id="PIRSR006113-1"/>
    </source>
</evidence>
<dbReference type="AlphaFoldDB" id="A0A7S8C457"/>
<feature type="binding site" evidence="12">
    <location>
        <position position="30"/>
    </location>
    <ligand>
        <name>Zn(2+)</name>
        <dbReference type="ChEBI" id="CHEBI:29105"/>
    </ligand>
</feature>
<keyword evidence="14" id="KW-1185">Reference proteome</keyword>
<evidence type="ECO:0000256" key="10">
    <source>
        <dbReference type="PIRNR" id="PIRNR006113"/>
    </source>
</evidence>
<feature type="binding site" evidence="12">
    <location>
        <position position="28"/>
    </location>
    <ligand>
        <name>Zn(2+)</name>
        <dbReference type="ChEBI" id="CHEBI:29105"/>
    </ligand>
</feature>
<protein>
    <recommendedName>
        <fullName evidence="4 10">6-carboxy-5,6,7,8-tetrahydropterin synthase</fullName>
        <ecNumber evidence="10">4.-.-.-</ecNumber>
    </recommendedName>
</protein>
<evidence type="ECO:0000256" key="3">
    <source>
        <dbReference type="ARBA" id="ARBA00008900"/>
    </source>
</evidence>
<dbReference type="NCBIfam" id="TIGR03367">
    <property type="entry name" value="queuosine_QueD"/>
    <property type="match status" value="1"/>
</dbReference>